<dbReference type="EMBL" id="BMXB01000001">
    <property type="protein sequence ID" value="GHA24846.1"/>
    <property type="molecule type" value="Genomic_DNA"/>
</dbReference>
<dbReference type="Proteomes" id="UP000610456">
    <property type="component" value="Unassembled WGS sequence"/>
</dbReference>
<proteinExistence type="predicted"/>
<organism evidence="1 2">
    <name type="scientific">Salinimicrobium marinum</name>
    <dbReference type="NCBI Taxonomy" id="680283"/>
    <lineage>
        <taxon>Bacteria</taxon>
        <taxon>Pseudomonadati</taxon>
        <taxon>Bacteroidota</taxon>
        <taxon>Flavobacteriia</taxon>
        <taxon>Flavobacteriales</taxon>
        <taxon>Flavobacteriaceae</taxon>
        <taxon>Salinimicrobium</taxon>
    </lineage>
</organism>
<sequence>MIYLNFSDLTEEAQNRLLENSKKDVERKFGNDIRTYVRENYTCFETMVEEEALRNLYSYTFIFNI</sequence>
<accession>A0A918VUC2</accession>
<comment type="caution">
    <text evidence="1">The sequence shown here is derived from an EMBL/GenBank/DDBJ whole genome shotgun (WGS) entry which is preliminary data.</text>
</comment>
<keyword evidence="2" id="KW-1185">Reference proteome</keyword>
<evidence type="ECO:0000313" key="2">
    <source>
        <dbReference type="Proteomes" id="UP000610456"/>
    </source>
</evidence>
<reference evidence="1" key="1">
    <citation type="journal article" date="2014" name="Int. J. Syst. Evol. Microbiol.">
        <title>Complete genome sequence of Corynebacterium casei LMG S-19264T (=DSM 44701T), isolated from a smear-ripened cheese.</title>
        <authorList>
            <consortium name="US DOE Joint Genome Institute (JGI-PGF)"/>
            <person name="Walter F."/>
            <person name="Albersmeier A."/>
            <person name="Kalinowski J."/>
            <person name="Ruckert C."/>
        </authorList>
    </citation>
    <scope>NUCLEOTIDE SEQUENCE</scope>
    <source>
        <strain evidence="1">KCTC 12719</strain>
    </source>
</reference>
<reference evidence="1" key="2">
    <citation type="submission" date="2020-09" db="EMBL/GenBank/DDBJ databases">
        <authorList>
            <person name="Sun Q."/>
            <person name="Kim S."/>
        </authorList>
    </citation>
    <scope>NUCLEOTIDE SEQUENCE</scope>
    <source>
        <strain evidence="1">KCTC 12719</strain>
    </source>
</reference>
<name>A0A918VUC2_9FLAO</name>
<protein>
    <submittedName>
        <fullName evidence="1">Uncharacterized protein</fullName>
    </submittedName>
</protein>
<gene>
    <name evidence="1" type="ORF">GCM10007103_02600</name>
</gene>
<evidence type="ECO:0000313" key="1">
    <source>
        <dbReference type="EMBL" id="GHA24846.1"/>
    </source>
</evidence>
<dbReference type="AlphaFoldDB" id="A0A918VUC2"/>
<dbReference type="RefSeq" id="WP_189602825.1">
    <property type="nucleotide sequence ID" value="NZ_BMXB01000001.1"/>
</dbReference>